<accession>A0A1D2MLM2</accession>
<protein>
    <submittedName>
        <fullName evidence="2">Uncharacterized protein</fullName>
    </submittedName>
</protein>
<proteinExistence type="predicted"/>
<comment type="caution">
    <text evidence="2">The sequence shown here is derived from an EMBL/GenBank/DDBJ whole genome shotgun (WGS) entry which is preliminary data.</text>
</comment>
<evidence type="ECO:0000313" key="3">
    <source>
        <dbReference type="Proteomes" id="UP000094527"/>
    </source>
</evidence>
<organism evidence="2 3">
    <name type="scientific">Orchesella cincta</name>
    <name type="common">Springtail</name>
    <name type="synonym">Podura cincta</name>
    <dbReference type="NCBI Taxonomy" id="48709"/>
    <lineage>
        <taxon>Eukaryota</taxon>
        <taxon>Metazoa</taxon>
        <taxon>Ecdysozoa</taxon>
        <taxon>Arthropoda</taxon>
        <taxon>Hexapoda</taxon>
        <taxon>Collembola</taxon>
        <taxon>Entomobryomorpha</taxon>
        <taxon>Entomobryoidea</taxon>
        <taxon>Orchesellidae</taxon>
        <taxon>Orchesellinae</taxon>
        <taxon>Orchesella</taxon>
    </lineage>
</organism>
<reference evidence="2 3" key="1">
    <citation type="journal article" date="2016" name="Genome Biol. Evol.">
        <title>Gene Family Evolution Reflects Adaptation to Soil Environmental Stressors in the Genome of the Collembolan Orchesella cincta.</title>
        <authorList>
            <person name="Faddeeva-Vakhrusheva A."/>
            <person name="Derks M.F."/>
            <person name="Anvar S.Y."/>
            <person name="Agamennone V."/>
            <person name="Suring W."/>
            <person name="Smit S."/>
            <person name="van Straalen N.M."/>
            <person name="Roelofs D."/>
        </authorList>
    </citation>
    <scope>NUCLEOTIDE SEQUENCE [LARGE SCALE GENOMIC DNA]</scope>
    <source>
        <tissue evidence="2">Mixed pool</tissue>
    </source>
</reference>
<evidence type="ECO:0000313" key="2">
    <source>
        <dbReference type="EMBL" id="ODM93920.1"/>
    </source>
</evidence>
<keyword evidence="3" id="KW-1185">Reference proteome</keyword>
<dbReference type="AlphaFoldDB" id="A0A1D2MLM2"/>
<feature type="compositionally biased region" description="Low complexity" evidence="1">
    <location>
        <begin position="108"/>
        <end position="124"/>
    </location>
</feature>
<dbReference type="EMBL" id="LJIJ01000890">
    <property type="protein sequence ID" value="ODM93920.1"/>
    <property type="molecule type" value="Genomic_DNA"/>
</dbReference>
<sequence>MGSPMLELLTNIKGQMEDLISLFKAGERGRQEDYNVSLHNLLEKVEEMNQLSERTEGVVLALEGPKKGLDEGEVAEQQVIEPAKIIWSWNIQVLPDPAIDMMTKGELESGPSSSSTPETSSESITELCARVKRNATATLEDVVMVKVEEQNKGSCIIC</sequence>
<name>A0A1D2MLM2_ORCCI</name>
<dbReference type="Proteomes" id="UP000094527">
    <property type="component" value="Unassembled WGS sequence"/>
</dbReference>
<feature type="region of interest" description="Disordered" evidence="1">
    <location>
        <begin position="102"/>
        <end position="124"/>
    </location>
</feature>
<evidence type="ECO:0000256" key="1">
    <source>
        <dbReference type="SAM" id="MobiDB-lite"/>
    </source>
</evidence>
<gene>
    <name evidence="2" type="ORF">Ocin01_12760</name>
</gene>